<name>A0A0V0ZT83_9BILA</name>
<gene>
    <name evidence="1" type="ORF">T12_15756</name>
</gene>
<dbReference type="Proteomes" id="UP000054783">
    <property type="component" value="Unassembled WGS sequence"/>
</dbReference>
<dbReference type="OrthoDB" id="10442337at2759"/>
<organism evidence="1 2">
    <name type="scientific">Trichinella patagoniensis</name>
    <dbReference type="NCBI Taxonomy" id="990121"/>
    <lineage>
        <taxon>Eukaryota</taxon>
        <taxon>Metazoa</taxon>
        <taxon>Ecdysozoa</taxon>
        <taxon>Nematoda</taxon>
        <taxon>Enoplea</taxon>
        <taxon>Dorylaimia</taxon>
        <taxon>Trichinellida</taxon>
        <taxon>Trichinellidae</taxon>
        <taxon>Trichinella</taxon>
    </lineage>
</organism>
<keyword evidence="2" id="KW-1185">Reference proteome</keyword>
<proteinExistence type="predicted"/>
<reference evidence="1 2" key="1">
    <citation type="submission" date="2015-01" db="EMBL/GenBank/DDBJ databases">
        <title>Evolution of Trichinella species and genotypes.</title>
        <authorList>
            <person name="Korhonen P.K."/>
            <person name="Edoardo P."/>
            <person name="Giuseppe L.R."/>
            <person name="Gasser R.B."/>
        </authorList>
    </citation>
    <scope>NUCLEOTIDE SEQUENCE [LARGE SCALE GENOMIC DNA]</scope>
    <source>
        <strain evidence="1">ISS2496</strain>
    </source>
</reference>
<sequence>MILQDQGHGELHLCLRTIGTLLKSTGMCCQTRSSTINSPRIMNNCLTKLVSKQRDKGYFEFSKNGLEFLALADVKL</sequence>
<accession>A0A0V0ZT83</accession>
<evidence type="ECO:0000313" key="2">
    <source>
        <dbReference type="Proteomes" id="UP000054783"/>
    </source>
</evidence>
<feature type="non-terminal residue" evidence="1">
    <location>
        <position position="76"/>
    </location>
</feature>
<dbReference type="EMBL" id="JYDQ01000091">
    <property type="protein sequence ID" value="KRY15695.1"/>
    <property type="molecule type" value="Genomic_DNA"/>
</dbReference>
<protein>
    <submittedName>
        <fullName evidence="1">Uncharacterized protein</fullName>
    </submittedName>
</protein>
<dbReference type="AlphaFoldDB" id="A0A0V0ZT83"/>
<comment type="caution">
    <text evidence="1">The sequence shown here is derived from an EMBL/GenBank/DDBJ whole genome shotgun (WGS) entry which is preliminary data.</text>
</comment>
<evidence type="ECO:0000313" key="1">
    <source>
        <dbReference type="EMBL" id="KRY15695.1"/>
    </source>
</evidence>